<sequence>MTTPPGWYPDPGQTPPLPPQQRWWDGTAWTQHTRPAAGTAAGPGGGKAGRGPLIAGIVGAVVLVAALVVGGVLVAGGSDDEEPKAAAGSSPSPESSGPDGKDDPPGDRGDRESPAPESSPGDVVPEPGLGVGLTVPEGWQRPDPESGFVAHRTTYRCPGEETDCVRGGAKLLPVSSGWEGEKALKGAAELQVAENAKQSYSEKAYGGITDHKVVESGAVTVAGQPGYRVRWRVENKLEPDAYVEAVVFRSPHVKGGLLALWSSVDIAPGAPPASDLDELRKGVVRTGTGEGADDGDREAV</sequence>
<feature type="region of interest" description="Disordered" evidence="1">
    <location>
        <begin position="270"/>
        <end position="300"/>
    </location>
</feature>
<dbReference type="RefSeq" id="WP_069993254.1">
    <property type="nucleotide sequence ID" value="NZ_LJGV01000022.1"/>
</dbReference>
<dbReference type="Proteomes" id="UP000175829">
    <property type="component" value="Unassembled WGS sequence"/>
</dbReference>
<keyword evidence="2" id="KW-0472">Membrane</keyword>
<evidence type="ECO:0000256" key="1">
    <source>
        <dbReference type="SAM" id="MobiDB-lite"/>
    </source>
</evidence>
<reference evidence="4 5" key="1">
    <citation type="journal article" date="2016" name="Front. Microbiol.">
        <title>Comparative Genomics Analysis of Streptomyces Species Reveals Their Adaptation to the Marine Environment and Their Diversity at the Genomic Level.</title>
        <authorList>
            <person name="Tian X."/>
            <person name="Zhang Z."/>
            <person name="Yang T."/>
            <person name="Chen M."/>
            <person name="Li J."/>
            <person name="Chen F."/>
            <person name="Yang J."/>
            <person name="Li W."/>
            <person name="Zhang B."/>
            <person name="Zhang Z."/>
            <person name="Wu J."/>
            <person name="Zhang C."/>
            <person name="Long L."/>
            <person name="Xiao J."/>
        </authorList>
    </citation>
    <scope>NUCLEOTIDE SEQUENCE [LARGE SCALE GENOMIC DNA]</scope>
    <source>
        <strain evidence="4 5">SCSIO M10379</strain>
    </source>
</reference>
<feature type="compositionally biased region" description="Low complexity" evidence="1">
    <location>
        <begin position="85"/>
        <end position="98"/>
    </location>
</feature>
<evidence type="ECO:0000259" key="3">
    <source>
        <dbReference type="Pfam" id="PF10708"/>
    </source>
</evidence>
<dbReference type="AlphaFoldDB" id="A0A1E7KBL8"/>
<feature type="region of interest" description="Disordered" evidence="1">
    <location>
        <begin position="76"/>
        <end position="150"/>
    </location>
</feature>
<keyword evidence="2" id="KW-1133">Transmembrane helix</keyword>
<feature type="region of interest" description="Disordered" evidence="1">
    <location>
        <begin position="1"/>
        <end position="46"/>
    </location>
</feature>
<protein>
    <recommendedName>
        <fullName evidence="3">DUF2510 domain-containing protein</fullName>
    </recommendedName>
</protein>
<dbReference type="PATRIC" id="fig|943816.4.peg.2104"/>
<proteinExistence type="predicted"/>
<gene>
    <name evidence="4" type="ORF">AN217_13325</name>
</gene>
<evidence type="ECO:0000256" key="2">
    <source>
        <dbReference type="SAM" id="Phobius"/>
    </source>
</evidence>
<comment type="caution">
    <text evidence="4">The sequence shown here is derived from an EMBL/GenBank/DDBJ whole genome shotgun (WGS) entry which is preliminary data.</text>
</comment>
<evidence type="ECO:0000313" key="4">
    <source>
        <dbReference type="EMBL" id="OEV01244.1"/>
    </source>
</evidence>
<feature type="compositionally biased region" description="Pro residues" evidence="1">
    <location>
        <begin position="1"/>
        <end position="19"/>
    </location>
</feature>
<organism evidence="4 5">
    <name type="scientific">Streptomyces qinglanensis</name>
    <dbReference type="NCBI Taxonomy" id="943816"/>
    <lineage>
        <taxon>Bacteria</taxon>
        <taxon>Bacillati</taxon>
        <taxon>Actinomycetota</taxon>
        <taxon>Actinomycetes</taxon>
        <taxon>Kitasatosporales</taxon>
        <taxon>Streptomycetaceae</taxon>
        <taxon>Streptomyces</taxon>
    </lineage>
</organism>
<feature type="domain" description="DUF2510" evidence="3">
    <location>
        <begin position="5"/>
        <end position="41"/>
    </location>
</feature>
<evidence type="ECO:0000313" key="5">
    <source>
        <dbReference type="Proteomes" id="UP000175829"/>
    </source>
</evidence>
<dbReference type="InterPro" id="IPR018929">
    <property type="entry name" value="DUF2510"/>
</dbReference>
<feature type="compositionally biased region" description="Acidic residues" evidence="1">
    <location>
        <begin position="291"/>
        <end position="300"/>
    </location>
</feature>
<feature type="transmembrane region" description="Helical" evidence="2">
    <location>
        <begin position="53"/>
        <end position="75"/>
    </location>
</feature>
<name>A0A1E7KBL8_9ACTN</name>
<dbReference type="Pfam" id="PF10708">
    <property type="entry name" value="DUF2510"/>
    <property type="match status" value="1"/>
</dbReference>
<accession>A0A1E7KBL8</accession>
<keyword evidence="2" id="KW-0812">Transmembrane</keyword>
<feature type="compositionally biased region" description="Basic and acidic residues" evidence="1">
    <location>
        <begin position="99"/>
        <end position="114"/>
    </location>
</feature>
<dbReference type="EMBL" id="LJGV01000022">
    <property type="protein sequence ID" value="OEV01244.1"/>
    <property type="molecule type" value="Genomic_DNA"/>
</dbReference>